<dbReference type="EMBL" id="KN610543">
    <property type="protein sequence ID" value="KHJ77660.1"/>
    <property type="molecule type" value="Genomic_DNA"/>
</dbReference>
<sequence>MSLGLVDVQGTTGHVLHPKKAEFCSNDKVVFSGVVNEVSDSTNVGHKSERVLLHLETDTSVEGFLFPNLVSDSLDSPFEMMKGVFHKGQKLTSLAALGTLSGMNRIVCCVIVQRVPDDCLYVEVAGGSGLIGKVAFADIDGGAEGASGLQIGQTVIGRLRSIHSEKKTFRISLKLG</sequence>
<evidence type="ECO:0000313" key="2">
    <source>
        <dbReference type="Proteomes" id="UP000053660"/>
    </source>
</evidence>
<reference evidence="1 2" key="1">
    <citation type="submission" date="2014-03" db="EMBL/GenBank/DDBJ databases">
        <title>Draft genome of the hookworm Oesophagostomum dentatum.</title>
        <authorList>
            <person name="Mitreva M."/>
        </authorList>
    </citation>
    <scope>NUCLEOTIDE SEQUENCE [LARGE SCALE GENOMIC DNA]</scope>
    <source>
        <strain evidence="1 2">OD-Hann</strain>
    </source>
</reference>
<accession>A0A0B1S3A5</accession>
<evidence type="ECO:0000313" key="1">
    <source>
        <dbReference type="EMBL" id="KHJ77660.1"/>
    </source>
</evidence>
<evidence type="ECO:0008006" key="3">
    <source>
        <dbReference type="Google" id="ProtNLM"/>
    </source>
</evidence>
<keyword evidence="2" id="KW-1185">Reference proteome</keyword>
<dbReference type="AlphaFoldDB" id="A0A0B1S3A5"/>
<proteinExistence type="predicted"/>
<gene>
    <name evidence="1" type="ORF">OESDEN_22720</name>
</gene>
<dbReference type="OrthoDB" id="412781at2759"/>
<protein>
    <recommendedName>
        <fullName evidence="3">S1 motif domain-containing protein</fullName>
    </recommendedName>
</protein>
<name>A0A0B1S3A5_OESDE</name>
<organism evidence="1 2">
    <name type="scientific">Oesophagostomum dentatum</name>
    <name type="common">Nodular worm</name>
    <dbReference type="NCBI Taxonomy" id="61180"/>
    <lineage>
        <taxon>Eukaryota</taxon>
        <taxon>Metazoa</taxon>
        <taxon>Ecdysozoa</taxon>
        <taxon>Nematoda</taxon>
        <taxon>Chromadorea</taxon>
        <taxon>Rhabditida</taxon>
        <taxon>Rhabditina</taxon>
        <taxon>Rhabditomorpha</taxon>
        <taxon>Strongyloidea</taxon>
        <taxon>Strongylidae</taxon>
        <taxon>Oesophagostomum</taxon>
    </lineage>
</organism>
<dbReference type="Proteomes" id="UP000053660">
    <property type="component" value="Unassembled WGS sequence"/>
</dbReference>